<reference evidence="1" key="1">
    <citation type="submission" date="2021-01" db="EMBL/GenBank/DDBJ databases">
        <authorList>
            <person name="Corre E."/>
            <person name="Pelletier E."/>
            <person name="Niang G."/>
            <person name="Scheremetjew M."/>
            <person name="Finn R."/>
            <person name="Kale V."/>
            <person name="Holt S."/>
            <person name="Cochrane G."/>
            <person name="Meng A."/>
            <person name="Brown T."/>
            <person name="Cohen L."/>
        </authorList>
    </citation>
    <scope>NUCLEOTIDE SEQUENCE</scope>
    <source>
        <strain evidence="1">CCMP722</strain>
    </source>
</reference>
<name>A0A7S0R8R3_9CHLO</name>
<evidence type="ECO:0000313" key="1">
    <source>
        <dbReference type="EMBL" id="CAD8670426.1"/>
    </source>
</evidence>
<proteinExistence type="predicted"/>
<accession>A0A7S0R8R3</accession>
<gene>
    <name evidence="1" type="ORF">POBO1169_LOCUS10443</name>
</gene>
<protein>
    <submittedName>
        <fullName evidence="1">Uncharacterized protein</fullName>
    </submittedName>
</protein>
<dbReference type="EMBL" id="HBFA01020406">
    <property type="protein sequence ID" value="CAD8670426.1"/>
    <property type="molecule type" value="Transcribed_RNA"/>
</dbReference>
<dbReference type="AlphaFoldDB" id="A0A7S0R8R3"/>
<sequence length="319" mass="36428">MSKERGQFANKQGTGVVMDLLAKNPPGTTSAEVAGPLWDGFRKACGGDLETAVPMLPRVLEMPAVLKMLEETMAAKHRIERKAVGILQARQYRPYGQPKVEEDEPPLDPRTYMPLSQFFYEHLREKYVLQPTLLLMAHACLKGCERYRKAHATIMLVSRVLAGELDEATWRYTMHWRLLLQTVPLHSARDFGHFCSVLYPGSREEEVDDLCMAYAAHSSEPTSAATALEFLTGKLLGKQELRYRKWTKILKWKDTQHRNSFRRSDFLELCQKMFPHIRVDVTGAEYDAAAQRYGGDRVPLETLAYVLCCLDTMNIKDKD</sequence>
<organism evidence="1">
    <name type="scientific">Pyramimonas obovata</name>
    <dbReference type="NCBI Taxonomy" id="1411642"/>
    <lineage>
        <taxon>Eukaryota</taxon>
        <taxon>Viridiplantae</taxon>
        <taxon>Chlorophyta</taxon>
        <taxon>Pyramimonadophyceae</taxon>
        <taxon>Pyramimonadales</taxon>
        <taxon>Pyramimonadaceae</taxon>
        <taxon>Pyramimonas</taxon>
        <taxon>Pyramimonas incertae sedis</taxon>
    </lineage>
</organism>